<dbReference type="EMBL" id="KN123681">
    <property type="protein sequence ID" value="KFO23951.1"/>
    <property type="molecule type" value="Genomic_DNA"/>
</dbReference>
<name>A0A091DMA7_FUKDA</name>
<sequence length="113" mass="12449">MWRRNRTKESYTRAPVVKQEPSGQEGVGDTCELRLVGVAGAQMTTATGEWPETDRESSPRTAMWPVCYSEKGRAAQEEEVRHAKVTARSTEAVLAVPGPRRTPKATEDSGRSC</sequence>
<feature type="region of interest" description="Disordered" evidence="1">
    <location>
        <begin position="42"/>
        <end position="62"/>
    </location>
</feature>
<organism evidence="2 3">
    <name type="scientific">Fukomys damarensis</name>
    <name type="common">Damaraland mole rat</name>
    <name type="synonym">Cryptomys damarensis</name>
    <dbReference type="NCBI Taxonomy" id="885580"/>
    <lineage>
        <taxon>Eukaryota</taxon>
        <taxon>Metazoa</taxon>
        <taxon>Chordata</taxon>
        <taxon>Craniata</taxon>
        <taxon>Vertebrata</taxon>
        <taxon>Euteleostomi</taxon>
        <taxon>Mammalia</taxon>
        <taxon>Eutheria</taxon>
        <taxon>Euarchontoglires</taxon>
        <taxon>Glires</taxon>
        <taxon>Rodentia</taxon>
        <taxon>Hystricomorpha</taxon>
        <taxon>Bathyergidae</taxon>
        <taxon>Fukomys</taxon>
    </lineage>
</organism>
<evidence type="ECO:0000313" key="2">
    <source>
        <dbReference type="EMBL" id="KFO23951.1"/>
    </source>
</evidence>
<accession>A0A091DMA7</accession>
<evidence type="ECO:0000256" key="1">
    <source>
        <dbReference type="SAM" id="MobiDB-lite"/>
    </source>
</evidence>
<evidence type="ECO:0000313" key="3">
    <source>
        <dbReference type="Proteomes" id="UP000028990"/>
    </source>
</evidence>
<reference evidence="2 3" key="1">
    <citation type="submission" date="2013-11" db="EMBL/GenBank/DDBJ databases">
        <title>The Damaraland mole rat (Fukomys damarensis) genome and evolution of African mole rats.</title>
        <authorList>
            <person name="Gladyshev V.N."/>
            <person name="Fang X."/>
        </authorList>
    </citation>
    <scope>NUCLEOTIDE SEQUENCE [LARGE SCALE GENOMIC DNA]</scope>
    <source>
        <tissue evidence="2">Liver</tissue>
    </source>
</reference>
<keyword evidence="3" id="KW-1185">Reference proteome</keyword>
<gene>
    <name evidence="2" type="ORF">H920_14652</name>
</gene>
<protein>
    <submittedName>
        <fullName evidence="2">Uncharacterized protein</fullName>
    </submittedName>
</protein>
<dbReference type="Proteomes" id="UP000028990">
    <property type="component" value="Unassembled WGS sequence"/>
</dbReference>
<proteinExistence type="predicted"/>
<feature type="region of interest" description="Disordered" evidence="1">
    <location>
        <begin position="1"/>
        <end position="28"/>
    </location>
</feature>
<dbReference type="AlphaFoldDB" id="A0A091DMA7"/>